<dbReference type="Proteomes" id="UP000094389">
    <property type="component" value="Unassembled WGS sequence"/>
</dbReference>
<accession>A0A1E4S133</accession>
<name>A0A0H5C867_CYBJN</name>
<dbReference type="STRING" id="983966.A0A0H5C867"/>
<proteinExistence type="predicted"/>
<protein>
    <submittedName>
        <fullName evidence="3">Uncharacterized protein</fullName>
    </submittedName>
</protein>
<reference evidence="5" key="2">
    <citation type="journal article" date="2015" name="J. Biotechnol.">
        <title>The structure of the Cyberlindnera jadinii genome and its relation to Candida utilis analyzed by the occurrence of single nucleotide polymorphisms.</title>
        <authorList>
            <person name="Rupp O."/>
            <person name="Brinkrolf K."/>
            <person name="Buerth C."/>
            <person name="Kunigo M."/>
            <person name="Schneider J."/>
            <person name="Jaenicke S."/>
            <person name="Goesmann A."/>
            <person name="Puehler A."/>
            <person name="Jaeger K.-E."/>
            <person name="Ernst J.F."/>
        </authorList>
    </citation>
    <scope>NUCLEOTIDE SEQUENCE [LARGE SCALE GENOMIC DNA]</scope>
    <source>
        <strain evidence="5">ATCC 18201 / CBS 1600 / BCRC 20928 / JCM 3617 / NBRC 0987 / NRRL Y-1542</strain>
    </source>
</reference>
<dbReference type="OrthoDB" id="2555634at2759"/>
<feature type="compositionally biased region" description="Basic and acidic residues" evidence="2">
    <location>
        <begin position="144"/>
        <end position="153"/>
    </location>
</feature>
<feature type="region of interest" description="Disordered" evidence="2">
    <location>
        <begin position="144"/>
        <end position="165"/>
    </location>
</feature>
<reference evidence="4 6" key="3">
    <citation type="journal article" date="2016" name="Proc. Natl. Acad. Sci. U.S.A.">
        <title>Comparative genomics of biotechnologically important yeasts.</title>
        <authorList>
            <person name="Riley R."/>
            <person name="Haridas S."/>
            <person name="Wolfe K.H."/>
            <person name="Lopes M.R."/>
            <person name="Hittinger C.T."/>
            <person name="Goeker M."/>
            <person name="Salamov A.A."/>
            <person name="Wisecaver J.H."/>
            <person name="Long T.M."/>
            <person name="Calvey C.H."/>
            <person name="Aerts A.L."/>
            <person name="Barry K.W."/>
            <person name="Choi C."/>
            <person name="Clum A."/>
            <person name="Coughlan A.Y."/>
            <person name="Deshpande S."/>
            <person name="Douglass A.P."/>
            <person name="Hanson S.J."/>
            <person name="Klenk H.-P."/>
            <person name="LaButti K.M."/>
            <person name="Lapidus A."/>
            <person name="Lindquist E.A."/>
            <person name="Lipzen A.M."/>
            <person name="Meier-Kolthoff J.P."/>
            <person name="Ohm R.A."/>
            <person name="Otillar R.P."/>
            <person name="Pangilinan J.L."/>
            <person name="Peng Y."/>
            <person name="Rokas A."/>
            <person name="Rosa C.A."/>
            <person name="Scheuner C."/>
            <person name="Sibirny A.A."/>
            <person name="Slot J.C."/>
            <person name="Stielow J.B."/>
            <person name="Sun H."/>
            <person name="Kurtzman C.P."/>
            <person name="Blackwell M."/>
            <person name="Grigoriev I.V."/>
            <person name="Jeffries T.W."/>
        </authorList>
    </citation>
    <scope>NUCLEOTIDE SEQUENCE [LARGE SCALE GENOMIC DNA]</scope>
    <source>
        <strain evidence="6">ATCC 18201 / CBS 1600 / BCRC 20928 / JCM 3617 / NBRC 0987 / NRRL Y-1542</strain>
        <strain evidence="4">NRRL Y-1542</strain>
    </source>
</reference>
<dbReference type="EMBL" id="KV453931">
    <property type="protein sequence ID" value="ODV73181.1"/>
    <property type="molecule type" value="Genomic_DNA"/>
</dbReference>
<accession>A0A0H5C867</accession>
<dbReference type="Pfam" id="PF10253">
    <property type="entry name" value="PRCC"/>
    <property type="match status" value="1"/>
</dbReference>
<keyword evidence="6" id="KW-1185">Reference proteome</keyword>
<dbReference type="Proteomes" id="UP000038830">
    <property type="component" value="Unassembled WGS sequence"/>
</dbReference>
<dbReference type="GeneID" id="30989467"/>
<evidence type="ECO:0000256" key="1">
    <source>
        <dbReference type="SAM" id="Coils"/>
    </source>
</evidence>
<reference evidence="3" key="1">
    <citation type="submission" date="2014-12" db="EMBL/GenBank/DDBJ databases">
        <authorList>
            <person name="Jaenicke S."/>
        </authorList>
    </citation>
    <scope>NUCLEOTIDE SEQUENCE [LARGE SCALE GENOMIC DNA]</scope>
    <source>
        <strain evidence="3">CBS1600</strain>
    </source>
</reference>
<keyword evidence="1" id="KW-0175">Coiled coil</keyword>
<evidence type="ECO:0000313" key="5">
    <source>
        <dbReference type="Proteomes" id="UP000038830"/>
    </source>
</evidence>
<feature type="coiled-coil region" evidence="1">
    <location>
        <begin position="203"/>
        <end position="233"/>
    </location>
</feature>
<organism evidence="3 5">
    <name type="scientific">Cyberlindnera jadinii (strain ATCC 18201 / CBS 1600 / BCRC 20928 / JCM 3617 / NBRC 0987 / NRRL Y-1542)</name>
    <name type="common">Torula yeast</name>
    <name type="synonym">Candida utilis</name>
    <dbReference type="NCBI Taxonomy" id="983966"/>
    <lineage>
        <taxon>Eukaryota</taxon>
        <taxon>Fungi</taxon>
        <taxon>Dikarya</taxon>
        <taxon>Ascomycota</taxon>
        <taxon>Saccharomycotina</taxon>
        <taxon>Saccharomycetes</taxon>
        <taxon>Phaffomycetales</taxon>
        <taxon>Phaffomycetaceae</taxon>
        <taxon>Cyberlindnera</taxon>
    </lineage>
</organism>
<evidence type="ECO:0000313" key="6">
    <source>
        <dbReference type="Proteomes" id="UP000094389"/>
    </source>
</evidence>
<sequence length="240" mass="27342">MSLVQYDSSSEEENDVETVPSVVNTPQVADDKASISSFLPPPKNRIAHNIAKPKGRILGAGSRNPMSRQIPQSLENVELVRSNASVTSFVPHSVRSKSQTQPTTTMAKQQPSRLFQEVKTKRKQFTGSEMKVDVNPIVPMEEEHVDDHSHLRTEGNSNKRPLEPDLPAMKEFNVDTFYETNIELKEKGLLEENKRLHAVTNHKNQLSSLINNAKQDKELLEEQFERNKKARRERSNKYGW</sequence>
<evidence type="ECO:0000256" key="2">
    <source>
        <dbReference type="SAM" id="MobiDB-lite"/>
    </source>
</evidence>
<evidence type="ECO:0000313" key="4">
    <source>
        <dbReference type="EMBL" id="ODV73181.1"/>
    </source>
</evidence>
<gene>
    <name evidence="3" type="ORF">BN1211_5203</name>
    <name evidence="4" type="ORF">CYBJADRAFT_167781</name>
</gene>
<dbReference type="InterPro" id="IPR018800">
    <property type="entry name" value="PRCC"/>
</dbReference>
<dbReference type="EMBL" id="CDQK01000006">
    <property type="protein sequence ID" value="CEP24393.1"/>
    <property type="molecule type" value="Genomic_DNA"/>
</dbReference>
<dbReference type="OMA" id="TTMAKQQ"/>
<feature type="region of interest" description="Disordered" evidence="2">
    <location>
        <begin position="1"/>
        <end position="46"/>
    </location>
</feature>
<feature type="region of interest" description="Disordered" evidence="2">
    <location>
        <begin position="90"/>
        <end position="113"/>
    </location>
</feature>
<dbReference type="AlphaFoldDB" id="A0A0H5C867"/>
<dbReference type="RefSeq" id="XP_020070220.1">
    <property type="nucleotide sequence ID" value="XM_020215071.1"/>
</dbReference>
<evidence type="ECO:0000313" key="3">
    <source>
        <dbReference type="EMBL" id="CEP24393.1"/>
    </source>
</evidence>